<protein>
    <submittedName>
        <fullName evidence="2">Uncharacterized protein</fullName>
    </submittedName>
</protein>
<reference evidence="2 3" key="1">
    <citation type="submission" date="2016-11" db="EMBL/GenBank/DDBJ databases">
        <authorList>
            <person name="Jaros S."/>
            <person name="Januszkiewicz K."/>
            <person name="Wedrychowicz H."/>
        </authorList>
    </citation>
    <scope>NUCLEOTIDE SEQUENCE [LARGE SCALE GENOMIC DNA]</scope>
    <source>
        <strain evidence="2 3">DSM 18772</strain>
    </source>
</reference>
<sequence length="137" mass="15718">MNTVGIWMIWLAGIDLGCVMVANFIVPRMLRYRENLATCDLSVQNVFWSHAFHTVLLLLGMMMGCFLYAEELWLPQGAVLGGCIFMAGFWTIKVFMHLFFFNRELKRRYPAFNLIFLAAFVYLAAVFTCLSVKGVLL</sequence>
<organism evidence="2 3">
    <name type="scientific">Rubritalea squalenifaciens DSM 18772</name>
    <dbReference type="NCBI Taxonomy" id="1123071"/>
    <lineage>
        <taxon>Bacteria</taxon>
        <taxon>Pseudomonadati</taxon>
        <taxon>Verrucomicrobiota</taxon>
        <taxon>Verrucomicrobiia</taxon>
        <taxon>Verrucomicrobiales</taxon>
        <taxon>Rubritaleaceae</taxon>
        <taxon>Rubritalea</taxon>
    </lineage>
</organism>
<dbReference type="AlphaFoldDB" id="A0A1M6J7T7"/>
<evidence type="ECO:0000256" key="1">
    <source>
        <dbReference type="SAM" id="Phobius"/>
    </source>
</evidence>
<gene>
    <name evidence="2" type="ORF">SAMN02745181_2034</name>
</gene>
<dbReference type="RefSeq" id="WP_143183600.1">
    <property type="nucleotide sequence ID" value="NZ_FQYR01000003.1"/>
</dbReference>
<name>A0A1M6J7T7_9BACT</name>
<evidence type="ECO:0000313" key="2">
    <source>
        <dbReference type="EMBL" id="SHJ42769.1"/>
    </source>
</evidence>
<keyword evidence="1" id="KW-0812">Transmembrane</keyword>
<keyword evidence="3" id="KW-1185">Reference proteome</keyword>
<keyword evidence="1" id="KW-1133">Transmembrane helix</keyword>
<feature type="transmembrane region" description="Helical" evidence="1">
    <location>
        <begin position="47"/>
        <end position="69"/>
    </location>
</feature>
<keyword evidence="1" id="KW-0472">Membrane</keyword>
<dbReference type="EMBL" id="FQYR01000003">
    <property type="protein sequence ID" value="SHJ42769.1"/>
    <property type="molecule type" value="Genomic_DNA"/>
</dbReference>
<feature type="transmembrane region" description="Helical" evidence="1">
    <location>
        <begin position="6"/>
        <end position="26"/>
    </location>
</feature>
<feature type="transmembrane region" description="Helical" evidence="1">
    <location>
        <begin position="112"/>
        <end position="136"/>
    </location>
</feature>
<dbReference type="Proteomes" id="UP000184510">
    <property type="component" value="Unassembled WGS sequence"/>
</dbReference>
<dbReference type="InParanoid" id="A0A1M6J7T7"/>
<evidence type="ECO:0000313" key="3">
    <source>
        <dbReference type="Proteomes" id="UP000184510"/>
    </source>
</evidence>
<proteinExistence type="predicted"/>
<accession>A0A1M6J7T7</accession>
<feature type="transmembrane region" description="Helical" evidence="1">
    <location>
        <begin position="75"/>
        <end position="100"/>
    </location>
</feature>
<dbReference type="STRING" id="1123071.SAMN02745181_2034"/>